<evidence type="ECO:0000313" key="2">
    <source>
        <dbReference type="Proteomes" id="UP000245697"/>
    </source>
</evidence>
<name>A0A316F4Q7_9ACTN</name>
<dbReference type="EMBL" id="QGGR01000023">
    <property type="protein sequence ID" value="PWK39225.1"/>
    <property type="molecule type" value="Genomic_DNA"/>
</dbReference>
<protein>
    <submittedName>
        <fullName evidence="1">Uncharacterized protein</fullName>
    </submittedName>
</protein>
<keyword evidence="2" id="KW-1185">Reference proteome</keyword>
<evidence type="ECO:0000313" key="1">
    <source>
        <dbReference type="EMBL" id="PWK39225.1"/>
    </source>
</evidence>
<gene>
    <name evidence="1" type="ORF">BC793_12362</name>
</gene>
<proteinExistence type="predicted"/>
<sequence>MRLFGFTGIIGTIISRLAVFVGNVRKIGNRGEVIGYHRLRKRVLLPHRR</sequence>
<dbReference type="AlphaFoldDB" id="A0A316F4Q7"/>
<reference evidence="1 2" key="1">
    <citation type="submission" date="2018-05" db="EMBL/GenBank/DDBJ databases">
        <title>Genomic Encyclopedia of Archaeal and Bacterial Type Strains, Phase II (KMG-II): from individual species to whole genera.</title>
        <authorList>
            <person name="Goeker M."/>
        </authorList>
    </citation>
    <scope>NUCLEOTIDE SEQUENCE [LARGE SCALE GENOMIC DNA]</scope>
    <source>
        <strain evidence="1 2">DSM 45184</strain>
    </source>
</reference>
<dbReference type="Proteomes" id="UP000245697">
    <property type="component" value="Unassembled WGS sequence"/>
</dbReference>
<organism evidence="1 2">
    <name type="scientific">Actinoplanes xinjiangensis</name>
    <dbReference type="NCBI Taxonomy" id="512350"/>
    <lineage>
        <taxon>Bacteria</taxon>
        <taxon>Bacillati</taxon>
        <taxon>Actinomycetota</taxon>
        <taxon>Actinomycetes</taxon>
        <taxon>Micromonosporales</taxon>
        <taxon>Micromonosporaceae</taxon>
        <taxon>Actinoplanes</taxon>
    </lineage>
</organism>
<comment type="caution">
    <text evidence="1">The sequence shown here is derived from an EMBL/GenBank/DDBJ whole genome shotgun (WGS) entry which is preliminary data.</text>
</comment>
<accession>A0A316F4Q7</accession>